<dbReference type="RefSeq" id="WP_198883368.1">
    <property type="nucleotide sequence ID" value="NZ_JAEKJA010000015.1"/>
</dbReference>
<evidence type="ECO:0000256" key="1">
    <source>
        <dbReference type="SAM" id="MobiDB-lite"/>
    </source>
</evidence>
<dbReference type="EMBL" id="JAEKJA010000015">
    <property type="protein sequence ID" value="MBJ3777469.1"/>
    <property type="molecule type" value="Genomic_DNA"/>
</dbReference>
<dbReference type="Pfam" id="PF04280">
    <property type="entry name" value="Tim44"/>
    <property type="match status" value="1"/>
</dbReference>
<dbReference type="SUPFAM" id="SSF54427">
    <property type="entry name" value="NTF2-like"/>
    <property type="match status" value="1"/>
</dbReference>
<comment type="caution">
    <text evidence="5">The sequence shown here is derived from an EMBL/GenBank/DDBJ whole genome shotgun (WGS) entry which is preliminary data.</text>
</comment>
<dbReference type="PANTHER" id="PTHR41542">
    <property type="entry name" value="BLL5807 PROTEIN"/>
    <property type="match status" value="1"/>
</dbReference>
<dbReference type="AlphaFoldDB" id="A0A934IIT1"/>
<dbReference type="InterPro" id="IPR007379">
    <property type="entry name" value="Tim44-like_dom"/>
</dbReference>
<keyword evidence="2" id="KW-1133">Transmembrane helix</keyword>
<evidence type="ECO:0000313" key="6">
    <source>
        <dbReference type="Proteomes" id="UP000609531"/>
    </source>
</evidence>
<feature type="transmembrane region" description="Helical" evidence="2">
    <location>
        <begin position="89"/>
        <end position="111"/>
    </location>
</feature>
<organism evidence="5 6">
    <name type="scientific">Acuticoccus mangrovi</name>
    <dbReference type="NCBI Taxonomy" id="2796142"/>
    <lineage>
        <taxon>Bacteria</taxon>
        <taxon>Pseudomonadati</taxon>
        <taxon>Pseudomonadota</taxon>
        <taxon>Alphaproteobacteria</taxon>
        <taxon>Hyphomicrobiales</taxon>
        <taxon>Amorphaceae</taxon>
        <taxon>Acuticoccus</taxon>
    </lineage>
</organism>
<dbReference type="SMART" id="SM00978">
    <property type="entry name" value="Tim44"/>
    <property type="match status" value="1"/>
</dbReference>
<reference evidence="5" key="1">
    <citation type="submission" date="2020-12" db="EMBL/GenBank/DDBJ databases">
        <title>Bacterial taxonomy.</title>
        <authorList>
            <person name="Pan X."/>
        </authorList>
    </citation>
    <scope>NUCLEOTIDE SEQUENCE</scope>
    <source>
        <strain evidence="5">B2012</strain>
    </source>
</reference>
<proteinExistence type="predicted"/>
<dbReference type="PANTHER" id="PTHR41542:SF1">
    <property type="entry name" value="BLL5807 PROTEIN"/>
    <property type="match status" value="1"/>
</dbReference>
<feature type="transmembrane region" description="Helical" evidence="2">
    <location>
        <begin position="118"/>
        <end position="139"/>
    </location>
</feature>
<protein>
    <submittedName>
        <fullName evidence="5">Tim44 domain-containing protein</fullName>
    </submittedName>
</protein>
<dbReference type="Proteomes" id="UP000609531">
    <property type="component" value="Unassembled WGS sequence"/>
</dbReference>
<feature type="signal peptide" evidence="3">
    <location>
        <begin position="1"/>
        <end position="24"/>
    </location>
</feature>
<feature type="region of interest" description="Disordered" evidence="1">
    <location>
        <begin position="41"/>
        <end position="83"/>
    </location>
</feature>
<keyword evidence="6" id="KW-1185">Reference proteome</keyword>
<dbReference type="InterPro" id="IPR032710">
    <property type="entry name" value="NTF2-like_dom_sf"/>
</dbReference>
<dbReference type="Gene3D" id="3.10.450.240">
    <property type="match status" value="1"/>
</dbReference>
<keyword evidence="2" id="KW-0472">Membrane</keyword>
<evidence type="ECO:0000256" key="2">
    <source>
        <dbReference type="SAM" id="Phobius"/>
    </source>
</evidence>
<gene>
    <name evidence="5" type="ORF">JCR33_17305</name>
</gene>
<sequence>MPSRHRLRALLALAVLATSFTLVTADFAEARRGGSFGSRGYRTYSAPAPTRTSPSTAAPINRSMTPRQTTGSPNAAGATTARQTRRGGLFGGLAGGLLGGLMLGGLVGMLMGHGLGGMAGFFGLLLQIGLVILVVSFVMRMFRGRREPAFAGGRMDAPHQSPYAGFGNGGTGPTRTAGGTQSPSGLSGHPGADVADIDAEPLTATGADEIGITADDLDAFEQLLAEIQAAYAREDFAGLRARCTPEIVSFFSEELSENAINGVRNDVTDVHLLQGDLAEAWREDDEEYATVAMRYSSVDVMRNRNTGEIVEGDPAPTETMEVWTFVRPVGGAWKLSAVQE</sequence>
<keyword evidence="3" id="KW-0732">Signal</keyword>
<evidence type="ECO:0000256" key="3">
    <source>
        <dbReference type="SAM" id="SignalP"/>
    </source>
</evidence>
<evidence type="ECO:0000313" key="5">
    <source>
        <dbReference type="EMBL" id="MBJ3777469.1"/>
    </source>
</evidence>
<keyword evidence="2" id="KW-0812">Transmembrane</keyword>
<feature type="chain" id="PRO_5037003112" evidence="3">
    <location>
        <begin position="25"/>
        <end position="340"/>
    </location>
</feature>
<evidence type="ECO:0000259" key="4">
    <source>
        <dbReference type="SMART" id="SM00978"/>
    </source>
</evidence>
<name>A0A934IIT1_9HYPH</name>
<feature type="domain" description="Tim44-like" evidence="4">
    <location>
        <begin position="203"/>
        <end position="340"/>
    </location>
</feature>
<feature type="region of interest" description="Disordered" evidence="1">
    <location>
        <begin position="164"/>
        <end position="190"/>
    </location>
</feature>
<feature type="compositionally biased region" description="Polar residues" evidence="1">
    <location>
        <begin position="50"/>
        <end position="73"/>
    </location>
</feature>
<accession>A0A934IIT1</accession>